<dbReference type="AlphaFoldDB" id="A0A1V9XPY6"/>
<dbReference type="GO" id="GO:0005737">
    <property type="term" value="C:cytoplasm"/>
    <property type="evidence" value="ECO:0007669"/>
    <property type="project" value="InterPro"/>
</dbReference>
<dbReference type="OrthoDB" id="435430at2759"/>
<dbReference type="GO" id="GO:0005096">
    <property type="term" value="F:GTPase activator activity"/>
    <property type="evidence" value="ECO:0007669"/>
    <property type="project" value="InterPro"/>
</dbReference>
<protein>
    <recommendedName>
        <fullName evidence="3">BAR domain-containing protein</fullName>
    </recommendedName>
</protein>
<organism evidence="4 5">
    <name type="scientific">Tropilaelaps mercedesae</name>
    <dbReference type="NCBI Taxonomy" id="418985"/>
    <lineage>
        <taxon>Eukaryota</taxon>
        <taxon>Metazoa</taxon>
        <taxon>Ecdysozoa</taxon>
        <taxon>Arthropoda</taxon>
        <taxon>Chelicerata</taxon>
        <taxon>Arachnida</taxon>
        <taxon>Acari</taxon>
        <taxon>Parasitiformes</taxon>
        <taxon>Mesostigmata</taxon>
        <taxon>Gamasina</taxon>
        <taxon>Dermanyssoidea</taxon>
        <taxon>Laelapidae</taxon>
        <taxon>Tropilaelaps</taxon>
    </lineage>
</organism>
<feature type="non-terminal residue" evidence="4">
    <location>
        <position position="200"/>
    </location>
</feature>
<dbReference type="STRING" id="418985.A0A1V9XPY6"/>
<dbReference type="Pfam" id="PF16746">
    <property type="entry name" value="BAR_3"/>
    <property type="match status" value="1"/>
</dbReference>
<feature type="coiled-coil region" evidence="1">
    <location>
        <begin position="105"/>
        <end position="132"/>
    </location>
</feature>
<feature type="domain" description="BAR" evidence="3">
    <location>
        <begin position="21"/>
        <end position="126"/>
    </location>
</feature>
<keyword evidence="5" id="KW-1185">Reference proteome</keyword>
<sequence>DLKRPFDKAYSDYERKLSKIEKEKKAIAKEAGMIRTEMTGADLAEEMEKERRCLQLHMCDYLLRVNEVKTRKGVELLQHLVEFYHAQNSFFQDGIKTIGHFQQYVNELSAKLQTMKAKQDEERKKLLELKNTLKNCTPSLASTNATLDSTLSSHGGNAASAGAGGLGGLASGGLGGQSADGSASNVHNTTQSGYSLHQLQ</sequence>
<accession>A0A1V9XPY6</accession>
<dbReference type="Gene3D" id="1.20.1270.60">
    <property type="entry name" value="Arfaptin homology (AH) domain/BAR domain"/>
    <property type="match status" value="1"/>
</dbReference>
<dbReference type="InterPro" id="IPR043593">
    <property type="entry name" value="ASAP"/>
</dbReference>
<dbReference type="InterPro" id="IPR027267">
    <property type="entry name" value="AH/BAR_dom_sf"/>
</dbReference>
<dbReference type="InParanoid" id="A0A1V9XPY6"/>
<keyword evidence="1" id="KW-0175">Coiled coil</keyword>
<feature type="compositionally biased region" description="Polar residues" evidence="2">
    <location>
        <begin position="185"/>
        <end position="200"/>
    </location>
</feature>
<dbReference type="InterPro" id="IPR004148">
    <property type="entry name" value="BAR_dom"/>
</dbReference>
<dbReference type="PANTHER" id="PTHR45854:SF3">
    <property type="entry name" value="ARFGAP WITH SH3 DOMAIN, ANK REPEAT AND PH DOMAIN-CONTAINING PROTEIN"/>
    <property type="match status" value="1"/>
</dbReference>
<dbReference type="SUPFAM" id="SSF103657">
    <property type="entry name" value="BAR/IMD domain-like"/>
    <property type="match status" value="1"/>
</dbReference>
<feature type="non-terminal residue" evidence="4">
    <location>
        <position position="1"/>
    </location>
</feature>
<evidence type="ECO:0000313" key="4">
    <source>
        <dbReference type="EMBL" id="OQR75408.1"/>
    </source>
</evidence>
<feature type="region of interest" description="Disordered" evidence="2">
    <location>
        <begin position="177"/>
        <end position="200"/>
    </location>
</feature>
<dbReference type="PANTHER" id="PTHR45854">
    <property type="entry name" value="ASAP FAMILY MEMBER"/>
    <property type="match status" value="1"/>
</dbReference>
<comment type="caution">
    <text evidence="4">The sequence shown here is derived from an EMBL/GenBank/DDBJ whole genome shotgun (WGS) entry which is preliminary data.</text>
</comment>
<name>A0A1V9XPY6_9ACAR</name>
<evidence type="ECO:0000313" key="5">
    <source>
        <dbReference type="Proteomes" id="UP000192247"/>
    </source>
</evidence>
<evidence type="ECO:0000259" key="3">
    <source>
        <dbReference type="Pfam" id="PF16746"/>
    </source>
</evidence>
<proteinExistence type="predicted"/>
<dbReference type="Proteomes" id="UP000192247">
    <property type="component" value="Unassembled WGS sequence"/>
</dbReference>
<dbReference type="EMBL" id="MNPL01006404">
    <property type="protein sequence ID" value="OQR75408.1"/>
    <property type="molecule type" value="Genomic_DNA"/>
</dbReference>
<evidence type="ECO:0000256" key="2">
    <source>
        <dbReference type="SAM" id="MobiDB-lite"/>
    </source>
</evidence>
<evidence type="ECO:0000256" key="1">
    <source>
        <dbReference type="SAM" id="Coils"/>
    </source>
</evidence>
<reference evidence="4 5" key="1">
    <citation type="journal article" date="2017" name="Gigascience">
        <title>Draft genome of the honey bee ectoparasitic mite, Tropilaelaps mercedesae, is shaped by the parasitic life history.</title>
        <authorList>
            <person name="Dong X."/>
            <person name="Armstrong S.D."/>
            <person name="Xia D."/>
            <person name="Makepeace B.L."/>
            <person name="Darby A.C."/>
            <person name="Kadowaki T."/>
        </authorList>
    </citation>
    <scope>NUCLEOTIDE SEQUENCE [LARGE SCALE GENOMIC DNA]</scope>
    <source>
        <strain evidence="4">Wuxi-XJTLU</strain>
    </source>
</reference>
<gene>
    <name evidence="4" type="ORF">BIW11_08438</name>
</gene>